<dbReference type="KEGG" id="kge:TQ33_0883"/>
<dbReference type="OrthoDB" id="9759612at2"/>
<dbReference type="EMBL" id="CP010975">
    <property type="protein sequence ID" value="AKE51852.1"/>
    <property type="molecule type" value="Genomic_DNA"/>
</dbReference>
<dbReference type="Gene3D" id="3.10.129.10">
    <property type="entry name" value="Hotdog Thioesterase"/>
    <property type="match status" value="1"/>
</dbReference>
<dbReference type="SUPFAM" id="SSF54637">
    <property type="entry name" value="Thioesterase/thiol ester dehydrase-isomerase"/>
    <property type="match status" value="2"/>
</dbReference>
<dbReference type="InterPro" id="IPR029069">
    <property type="entry name" value="HotDog_dom_sf"/>
</dbReference>
<dbReference type="GO" id="GO:0016829">
    <property type="term" value="F:lyase activity"/>
    <property type="evidence" value="ECO:0007669"/>
    <property type="project" value="InterPro"/>
</dbReference>
<dbReference type="STRING" id="914150.TQ33_0883"/>
<dbReference type="Proteomes" id="UP000034071">
    <property type="component" value="Chromosome"/>
</dbReference>
<organism evidence="1 2">
    <name type="scientific">Kangiella geojedonensis</name>
    <dbReference type="NCBI Taxonomy" id="914150"/>
    <lineage>
        <taxon>Bacteria</taxon>
        <taxon>Pseudomonadati</taxon>
        <taxon>Pseudomonadota</taxon>
        <taxon>Gammaproteobacteria</taxon>
        <taxon>Kangiellales</taxon>
        <taxon>Kangiellaceae</taxon>
        <taxon>Kangiella</taxon>
    </lineage>
</organism>
<protein>
    <submittedName>
        <fullName evidence="1">MaoC domain protein dehydratase</fullName>
    </submittedName>
</protein>
<accession>A0A0F6TQF1</accession>
<gene>
    <name evidence="1" type="ORF">TQ33_0883</name>
</gene>
<dbReference type="CDD" id="cd03451">
    <property type="entry name" value="FkbR2"/>
    <property type="match status" value="2"/>
</dbReference>
<dbReference type="HOGENOM" id="CLU_067804_0_0_6"/>
<dbReference type="PANTHER" id="PTHR43664">
    <property type="entry name" value="MONOAMINE OXIDASE-RELATED"/>
    <property type="match status" value="1"/>
</dbReference>
<name>A0A0F6TQF1_9GAMM</name>
<sequence>MNKASTGHFFEDFALGQILYHAVSRTITEADTSLYTALTGSRFSLYCNKEFAQQLGYEKLPIDNLLLFQIAFGKTVDDISLNAVANLGYAEVEFLETVFVGDTISVVSEVIGLKENSNGKTGIVYVHSKAINQHGFQVLSWKRWVMVHKRQEGMQNMFAVEPQLANQVPFENLATPQPFNAAAYDCKFSGENFKLNDYEVGEWIDHIDGLTIDHSEHTMATKLYQNNAKVHFNQHQMSSSQHQKRLVYGGHIISLCRTISHNGLANAQWLAAINGGAHLNPSFAGDTIYAVTQVLDTQELGSGLGAMRLRTLGYKNCLWQELKPQFDRAVEGKAQLPSDFVLDLDYTVLIPS</sequence>
<dbReference type="AlphaFoldDB" id="A0A0F6TQF1"/>
<dbReference type="PANTHER" id="PTHR43664:SF1">
    <property type="entry name" value="BETA-METHYLMALYL-COA DEHYDRATASE"/>
    <property type="match status" value="1"/>
</dbReference>
<evidence type="ECO:0000313" key="2">
    <source>
        <dbReference type="Proteomes" id="UP000034071"/>
    </source>
</evidence>
<dbReference type="InterPro" id="IPR016790">
    <property type="entry name" value="Thiol_ester_hydratase_Rv0216"/>
</dbReference>
<dbReference type="InterPro" id="IPR048274">
    <property type="entry name" value="MC_hydratase"/>
</dbReference>
<proteinExistence type="predicted"/>
<reference evidence="1 2" key="1">
    <citation type="submission" date="2015-02" db="EMBL/GenBank/DDBJ databases">
        <title>Complete genome sequence of Kangiella geojedonensis strain YCS-5T.</title>
        <authorList>
            <person name="Kim K.M."/>
        </authorList>
    </citation>
    <scope>NUCLEOTIDE SEQUENCE [LARGE SCALE GENOMIC DNA]</scope>
    <source>
        <strain evidence="1 2">YCS-5</strain>
    </source>
</reference>
<dbReference type="PATRIC" id="fig|914150.5.peg.895"/>
<dbReference type="PIRSF" id="PIRSF021494">
    <property type="entry name" value="Rv0216_prd"/>
    <property type="match status" value="1"/>
</dbReference>
<keyword evidence="2" id="KW-1185">Reference proteome</keyword>
<dbReference type="RefSeq" id="WP_046560984.1">
    <property type="nucleotide sequence ID" value="NZ_CP010975.1"/>
</dbReference>
<evidence type="ECO:0000313" key="1">
    <source>
        <dbReference type="EMBL" id="AKE51852.1"/>
    </source>
</evidence>
<dbReference type="InterPro" id="IPR052342">
    <property type="entry name" value="MCH/BMMD"/>
</dbReference>
<dbReference type="Pfam" id="PF19315">
    <property type="entry name" value="MC_hydratase"/>
    <property type="match status" value="1"/>
</dbReference>